<dbReference type="InterPro" id="IPR010071">
    <property type="entry name" value="AA_adenyl_dom"/>
</dbReference>
<name>A0A8H6QYW7_9EURO</name>
<evidence type="ECO:0000256" key="2">
    <source>
        <dbReference type="ARBA" id="ARBA00022553"/>
    </source>
</evidence>
<feature type="domain" description="Carrier" evidence="6">
    <location>
        <begin position="781"/>
        <end position="854"/>
    </location>
</feature>
<dbReference type="Gene3D" id="3.30.559.30">
    <property type="entry name" value="Nonribosomal peptide synthetase, condensation domain"/>
    <property type="match status" value="7"/>
</dbReference>
<feature type="domain" description="Carrier" evidence="6">
    <location>
        <begin position="2981"/>
        <end position="3057"/>
    </location>
</feature>
<keyword evidence="3" id="KW-0436">Ligase</keyword>
<dbReference type="CDD" id="cd19542">
    <property type="entry name" value="CT_NRPS-like"/>
    <property type="match status" value="3"/>
</dbReference>
<dbReference type="GO" id="GO:0016874">
    <property type="term" value="F:ligase activity"/>
    <property type="evidence" value="ECO:0007669"/>
    <property type="project" value="UniProtKB-KW"/>
</dbReference>
<dbReference type="PANTHER" id="PTHR45527:SF16">
    <property type="entry name" value="NONRIBOSOMAL PEPTIDE SYNTHASE ATNA-RELATED"/>
    <property type="match status" value="1"/>
</dbReference>
<dbReference type="SMART" id="SM00823">
    <property type="entry name" value="PKS_PP"/>
    <property type="match status" value="4"/>
</dbReference>
<dbReference type="FunFam" id="3.30.559.30:FF:000003">
    <property type="entry name" value="Nonribosomal peptide synthase SidD"/>
    <property type="match status" value="2"/>
</dbReference>
<dbReference type="InterPro" id="IPR020845">
    <property type="entry name" value="AMP-binding_CS"/>
</dbReference>
<dbReference type="GO" id="GO:0043041">
    <property type="term" value="P:amino acid activation for nonribosomal peptide biosynthetic process"/>
    <property type="evidence" value="ECO:0007669"/>
    <property type="project" value="TreeGrafter"/>
</dbReference>
<dbReference type="PROSITE" id="PS00455">
    <property type="entry name" value="AMP_BINDING"/>
    <property type="match status" value="4"/>
</dbReference>
<dbReference type="Gene3D" id="3.30.300.30">
    <property type="match status" value="5"/>
</dbReference>
<gene>
    <name evidence="7" type="ORF">CNMCM7691_000512</name>
</gene>
<dbReference type="Gene3D" id="3.40.50.12780">
    <property type="entry name" value="N-terminal domain of ligase-like"/>
    <property type="match status" value="5"/>
</dbReference>
<dbReference type="InterPro" id="IPR042099">
    <property type="entry name" value="ANL_N_sf"/>
</dbReference>
<dbReference type="Gene3D" id="1.10.1200.10">
    <property type="entry name" value="ACP-like"/>
    <property type="match status" value="5"/>
</dbReference>
<dbReference type="EMBL" id="JACBAG010001817">
    <property type="protein sequence ID" value="KAF7181294.1"/>
    <property type="molecule type" value="Genomic_DNA"/>
</dbReference>
<organism evidence="7 8">
    <name type="scientific">Aspergillus felis</name>
    <dbReference type="NCBI Taxonomy" id="1287682"/>
    <lineage>
        <taxon>Eukaryota</taxon>
        <taxon>Fungi</taxon>
        <taxon>Dikarya</taxon>
        <taxon>Ascomycota</taxon>
        <taxon>Pezizomycotina</taxon>
        <taxon>Eurotiomycetes</taxon>
        <taxon>Eurotiomycetidae</taxon>
        <taxon>Eurotiales</taxon>
        <taxon>Aspergillaceae</taxon>
        <taxon>Aspergillus</taxon>
        <taxon>Aspergillus subgen. Fumigati</taxon>
    </lineage>
</organism>
<dbReference type="NCBIfam" id="TIGR01733">
    <property type="entry name" value="AA-adenyl-dom"/>
    <property type="match status" value="3"/>
</dbReference>
<dbReference type="FunFam" id="1.10.1200.10:FF:000005">
    <property type="entry name" value="Nonribosomal peptide synthetase 1"/>
    <property type="match status" value="1"/>
</dbReference>
<keyword evidence="2" id="KW-0597">Phosphoprotein</keyword>
<dbReference type="Pfam" id="PF00501">
    <property type="entry name" value="AMP-binding"/>
    <property type="match status" value="5"/>
</dbReference>
<evidence type="ECO:0000256" key="1">
    <source>
        <dbReference type="ARBA" id="ARBA00022450"/>
    </source>
</evidence>
<dbReference type="Gene3D" id="3.30.559.10">
    <property type="entry name" value="Chloramphenicol acetyltransferase-like domain"/>
    <property type="match status" value="6"/>
</dbReference>
<dbReference type="SUPFAM" id="SSF52777">
    <property type="entry name" value="CoA-dependent acyltransferases"/>
    <property type="match status" value="13"/>
</dbReference>
<dbReference type="PANTHER" id="PTHR45527">
    <property type="entry name" value="NONRIBOSOMAL PEPTIDE SYNTHETASE"/>
    <property type="match status" value="1"/>
</dbReference>
<dbReference type="InterPro" id="IPR045851">
    <property type="entry name" value="AMP-bd_C_sf"/>
</dbReference>
<dbReference type="GO" id="GO:0044550">
    <property type="term" value="P:secondary metabolite biosynthetic process"/>
    <property type="evidence" value="ECO:0007669"/>
    <property type="project" value="TreeGrafter"/>
</dbReference>
<dbReference type="GO" id="GO:0031177">
    <property type="term" value="F:phosphopantetheine binding"/>
    <property type="evidence" value="ECO:0007669"/>
    <property type="project" value="InterPro"/>
</dbReference>
<protein>
    <recommendedName>
        <fullName evidence="6">Carrier domain-containing protein</fullName>
    </recommendedName>
</protein>
<comment type="caution">
    <text evidence="7">The sequence shown here is derived from an EMBL/GenBank/DDBJ whole genome shotgun (WGS) entry which is preliminary data.</text>
</comment>
<dbReference type="InterPro" id="IPR001242">
    <property type="entry name" value="Condensation_dom"/>
</dbReference>
<keyword evidence="4" id="KW-0677">Repeat</keyword>
<dbReference type="SUPFAM" id="SSF56801">
    <property type="entry name" value="Acetyl-CoA synthetase-like"/>
    <property type="match status" value="5"/>
</dbReference>
<proteinExistence type="inferred from homology"/>
<dbReference type="InterPro" id="IPR009081">
    <property type="entry name" value="PP-bd_ACP"/>
</dbReference>
<accession>A0A8H6QYW7</accession>
<dbReference type="PROSITE" id="PS00012">
    <property type="entry name" value="PHOSPHOPANTETHEINE"/>
    <property type="match status" value="2"/>
</dbReference>
<keyword evidence="8" id="KW-1185">Reference proteome</keyword>
<dbReference type="SUPFAM" id="SSF47336">
    <property type="entry name" value="ACP-like"/>
    <property type="match status" value="5"/>
</dbReference>
<dbReference type="GO" id="GO:0005737">
    <property type="term" value="C:cytoplasm"/>
    <property type="evidence" value="ECO:0007669"/>
    <property type="project" value="TreeGrafter"/>
</dbReference>
<dbReference type="Pfam" id="PF00550">
    <property type="entry name" value="PP-binding"/>
    <property type="match status" value="5"/>
</dbReference>
<feature type="domain" description="Carrier" evidence="6">
    <location>
        <begin position="4070"/>
        <end position="4146"/>
    </location>
</feature>
<dbReference type="InterPro" id="IPR036736">
    <property type="entry name" value="ACP-like_sf"/>
</dbReference>
<evidence type="ECO:0000313" key="7">
    <source>
        <dbReference type="EMBL" id="KAF7181294.1"/>
    </source>
</evidence>
<feature type="domain" description="Carrier" evidence="6">
    <location>
        <begin position="5615"/>
        <end position="5691"/>
    </location>
</feature>
<dbReference type="InterPro" id="IPR020806">
    <property type="entry name" value="PKS_PP-bd"/>
</dbReference>
<keyword evidence="1" id="KW-0596">Phosphopantetheine</keyword>
<evidence type="ECO:0000256" key="4">
    <source>
        <dbReference type="ARBA" id="ARBA00022737"/>
    </source>
</evidence>
<dbReference type="PROSITE" id="PS50075">
    <property type="entry name" value="CARRIER"/>
    <property type="match status" value="5"/>
</dbReference>
<dbReference type="CDD" id="cd05918">
    <property type="entry name" value="A_NRPS_SidN3_like"/>
    <property type="match status" value="5"/>
</dbReference>
<dbReference type="FunFam" id="3.30.300.30:FF:000015">
    <property type="entry name" value="Nonribosomal peptide synthase SidD"/>
    <property type="match status" value="5"/>
</dbReference>
<feature type="domain" description="Carrier" evidence="6">
    <location>
        <begin position="1890"/>
        <end position="1966"/>
    </location>
</feature>
<dbReference type="InterPro" id="IPR000873">
    <property type="entry name" value="AMP-dep_synth/lig_dom"/>
</dbReference>
<evidence type="ECO:0000313" key="8">
    <source>
        <dbReference type="Proteomes" id="UP000641853"/>
    </source>
</evidence>
<dbReference type="Proteomes" id="UP000641853">
    <property type="component" value="Unassembled WGS sequence"/>
</dbReference>
<evidence type="ECO:0000256" key="3">
    <source>
        <dbReference type="ARBA" id="ARBA00022598"/>
    </source>
</evidence>
<sequence length="6140" mass="675610">MASPLLDVKGERGPSRKITDIPRRTAACRIPFDEYQAISDFCKAADVNILEFFKAVWSVVLNQFRDDDRDDVRFALPQVDHSLRCQSVAVEQCAQVFISGEARVSDLLQKQPSLHTRCETHDVPRPPYALILGASPKGDMPMVQYLEDYSSEGKMNEFAMILVVDMGPSELVPLELHLRYQTPLLCDRKARNVASTVGQAIQEILDNHDRQVKDLNLFSLLNRNDVTQWNHHTWSDDGKFLSVVEAIFQHALFQPDHPAVCSWNGNLSYSQLDTLTSRLARQLCAAGVGLDIMVPVVVERSLCTIVAQLAVLKAGAAYVPLDPSQSLQTWHGILAQVKASVALTSDEFVPRLTGMVEKTIVVSLESLSAMPSISEDNSPLPSVGRENPAYVLFTSGSTGTPKGVVLGPEALGDLRHQSEALGIRPTSRVLHFASHTFGVSLCETCTPLTMGATVCVPSEKDRLSRLTQAMSEMQVTWAILTPSMAMTVHATGVPPSLQTLVLAGEPMGHQHIRAWADRVQLIQAYGFTEAAGICCTSGRVTSSKDLSLVGTSPTANLWLLDPNDHRNLAPVGAVGELFVQGPSLATGYLNDTTKTGRKFITHLAGEGFGRRMYGTGDLVRYRPDGMLEYIGRKDFQVKIRGKRLELGEIQNTIEQACPTIDRCIAVTAIPADGNGIPILVAFLHPRRNPSTVNGSTGPKQPLLVIDELQSLRLEIARIRAFIEATLADHMWPSVYLPLREIPMTLSRKVDQRALKELIGKMKREELESYLDPAVRYVAPATETERRLHMLVAETLGIPGSNFGTRDRFIRLGGDSMLAMQLASRCQEQNLLLTVPVILELQTVAALARAVDHSPDSVMKDGMMKAFPSRSAKGSAMFPHLPLEARDLVDFIKRLPALGICHARDIEDVYPCTSMQEGILLSQLRDPDQYQMKFCWRVLAANKSEPVDIEKLTKAWHSLCQRHAALRTILALNVVPSCSAVAIVLRHAAPNVVVNHNATTAPDSSLFLEETKRTAQGSIGLTIVIGPDTQVWLIINMSHALADAMSMDILMRDLARLYDGAVTSAPCNFRDYTFHVQAQKGDDNTAFWKTYLSGVEACLFPGLDLQTVPSAGAKSRRLRHVQVSLGDMADYHRFCRANDVTLATVLKVAWGLVLRCFTGNDNICFGYTVSGRDAPLPGIDEAVGPIINLVVCMIALPRDALIQDMAQRVQKQSIHALKHRYTSLSEVQRELNCTGDRLFNTGITLARSLVGLDDRMTPIMISEVDREIMTEYDIAIEAVIQDDKVDCRLQYYSDFLPSEQAMRLGQTFSQALSLVIKGIPKSVGEADLLASSDMAQIALWNAGEPQAVEVCVHEVIKARCAEHPESLAVDAWDGQWTYRELDVMSSRLGCVLQRSGVGPETFVPILMSRSRWTTIAILGVLKAGGAFVLLDISHPRERLRELCTQLNASLVLADREQATVVEQLDRELIVIEEQSAAHWPMDLDGSAAPSVSCRNALYVVFTSGSTGKPKGVVVEHRSFCSSALAGSQRVHLRREDRILQFSSFAYDVSIFEHLSTLLVGACLCIPSEQARKNSLVEAINQFQVSWACLTPSVLGLLSPSHVPSIRTLLVGGESVRQSDLEPWMATVRVFNGYGPAECSVIVSAHQFTNPASDDRVIGTAVSSVATWVTKVDDPNQLVPIGAVGELVVEGPGVARGYLRRDGQSDSAFMAEVPSWLKEFRQGKISDRPVYRTGDLVRYVANGGLRCLGRTDTQIKIAGQRVEISEIESAIRIHFQNTREPIVDSVSQKSASGAFTRLVAFIQCPEVPPRVGTDQGDDLFGHPDREFFSDMAKLTAYLRTILPRFMVPLLYIPLRRIPLTQAGKKDRRLLRQAVAQMAPEELEAFMAVGETPVVTDKECTLQALIAEVLQCPREKIFADSHFFLLGGDSLRAMKLVATARRAGLTLSVQDIFHHPHVAALARRLKDMNKPGSSLIQPFSLLPSDRVGQIRVEAAQICHLPVASIEDIYPCTPLQDGLMALSARSAGMYTAHFVHTLPEGVDVSRMQAVWQEVVDANAVLRTRIVALEADVKSFQVVVRAEHCKIQWAYPVDLDEYLRQGGEHPNHLGDLLVAFALISTSGMSHGSECSRLVITMHHAIYDGESIRLLLEQVDRLYHGHQVRPPSFNRFVKHVLERDPAEIRSFWQAEFEDLHAAVFPARPIQKHTLTPSTQTSLIVSLSPNYRQTGVTLSNHIRLAWAIVIGLHTDSDDVVFGVTLAGRESAVDQLTQMIGPTISTVPLRVRLQWQTSVKEAAASIQVHAMRLIPFEHTGLQHIQTCGDEAAAACQFQSQLVVHVPHPDGALDCLEVHGAGADNYAAFSNFALTFICNLPGPQDDNLTICASYDPDVLEPHAAHRLVAQFGHILQQICGHPELSIAALELVNGDELTRMVQMNAVLPPTEFRTVQDLVLRHAADRPDAMAVLSWNGELTFAELDNLSARLADHLTKKGVRRGVCVPLCMEKSTWPAVGMLAVLRAGGACVNIDPTLPPERIRLMLRDMQIRVILTSDSKEALMLSAGVPKHMILRVPCQIPNSVDARDRSPEGESPVRPDDPAFILFTSGSTGNPKGIIMDHANVASSIRHTAGEVGIDAGTRALQFAAYAFDMSIYETFAPLALGGSIFVPSDNDRLSRLAAFIQRHDISWACFTPSAIDILDPEEVSCLRTVALIGEPIPRKVALTWASSVRLINSYAPAETSFICAAGVVPSEGWRDGCIGPPLGTAAWVVVPSDPSQLVPWGAVGELLIEGPLVTRGYLNQPTQTRQVFIPAPQWLLRLRGGRPGRIYRSGDLVRLTEEGWIQYVGRYDSMVKLRGQRIELGEVEFHVARRFPGVARVVADVAKRGPKGKASASLVAFVCSNAGSITDSPLVLPPSRPFMEQAESVRLAMMHVLPAYMVPSVLLPLSMVPQTASGKVDRRRLREVVNALTAQEFQAYVTGWNTAEVIKKPVTPEAIAVQRLWAQVLQIPPETIGVNHHFFQLGGESIAAMRLVAAAHRQGYHLSVTEIFDHPVLSDMARLICPPEKHANPVVKMPEPFGLLGGDTSFRADLSAHAVQKCGIAAEQIEDIYPCTPLQESLMALTLRDSYRYVVTNCYSLPLGVDLARLERAWNRASQCHPILRTRIFQYEYEACYSVVVQEELTCERHHHDPLVDLASYNVQVGLGRRLQRLSFVIPEDPSVVVKCVVSLHHSIYDGWSFPALLRAVDRAYHKEGLQFHPFSSFIAHVLATQKAATSFWEKELAEVDSTPFPRLPGPTYIPRPNRTLARHIDLAPMAIQSSITVATQVQYAWALLVSQYAGTPEVVFGFISSGRAVPVPGIGDLIGPTIATRPVRVCIQRNDPLHTALQELQERSFRQMEHEHLGLRSIGGLSTSHSTACRFQSLLAVQPKAEPHGSALFTDGHSLYGLENYSSHALTIVCTTSSTSIALDVAFDDQVVPILQMKRILSHFEHLLTNIRNASKDWRVAQIDGIGEADIRELQVINRTRETAGTECCLHDLVLEQCQDTPNATAVCAPDGSFTYEELARLSMRLAAYLQAEGVGAETLVALMFNKSRMMVLCQLAVMLAGGAFLPIDPSYPTEMGQKLCSQLRVPLILTSSAEALAAGKLGPHVVLLADCVDDIFPEYSTATIEQRAAPHNAAYAGFTSGSTGTPKCFMIEHRSVCVSFRALLARTHLGPETRYLQFTAYSFDASILDHFLALLSGGCLCVPSVFDIQNHLPQTFSLLDANTTFLTPSVLRLLQPQDVPSLTTVIAGGEPLTQDIIDQWSTKVSLINVYGPAECALVCSLRSPVECHTAPKDLGTCTAGALWIVDPSDPARLLPIGATGELLLEGPLVGRGYANDVTATAAAFIAPPCWMARFDDRDRYGGRLYRTGDLAYIAPDLTLRFVDRVGSQIKLHGQRIELDAIEYHLRQSFTAAQDVVAGIVSPRDERAPLLTAFIAVDNPPTLPTDANHDGCSGLFLPSTPEFLRMAKAAADNLRLHLPMHMIPRAFLSVARIPLSPNGKADRRRITSHAADLDRDAFFPSRVDEAPESARVPLSDLQRRFRDIWACALRLEPEEIGLHDSFFHLGGDSISCMRVAMQCQSNGLCVTTADIASRKTIAALTSNYCTRQSESKPNVQRRTDTGFQKLSSIQQLFFEHNPDGHNQFNQAVALHVKKPVDADSILRAIRSIVRTHEMLRARFHKSHTGEWTQSTCGTVDESFVFQQNNVPARESIPDIVRSASASLDIHQGPLLAVNLVKATQQQQLYLLLVAHHLVVDIVSWSVILADLDDCMRFGAIRGTPSTPFLEWCAEQASYAEHHLSSESSHSPDLFDLKAYWGDGAVPNTYGNTVSYKLKVNAATTAELLGPANRALRTQPVEIVQAALLHAFVRTFIDRPAPTIFAEGHGREPWTPQIDLTRTVGWFTTIWPVRVCLKHGDSIIDAVRRTKDCRRGMPANGWAHFTAQTLHPARHQTPVGARPMEIIFNFGGMSPKTQDALFHLEDMEFPGLVGDSARRFSLIVIDAMIVQGHLTLHFGINRHMRHQQALKQWVQQCGQSIEKAVTSLSAVAPTPTASDFPLLHLSENQLDRLVQNVLPRCGPVEDIYPCTSVQKGILLSQMRSPQYYEHRFLWELAPAPNQPPVDAHRLQAAWKKVVCRHGALRTILVPVSGHDLPDQVVLMNPETKVKIVETSTMDGRGPLQSYTSQAQIEPWSPSHQAIIHLHPGGRVHLELYISHLFIDGSSLQLLTRDLLLAYDDQLPETNPPLFKDVVSYLQERREQDNTSTSAYWQKYLHGVQPCHLISPDAGSRSNPVPMTADQVGCLKIDLGGSSILIRFLSRGGYLLTNFFHVVWALVLRYYTGTDEVCFGFTTSGRERPVPLIQDCVGLLVNSLVARLNIRRESTIVGILDTYQTALLGSLAHEDGSLADKLLSTNSHLFDTVISVQKELALKEGSSPSATMTLLHGTDITEYHLALNVSVGAERVGLMLSYWTSFFSHDQIEALAQSFRLAFEEILRDPTRTVGQIDLLSERSRNQIALWNADAPLESNECVHTVIESQVAKTPSALAICAWDGTKTYAELDSYASILATELVRRGVGPGVFVPLCLSKSQWVPVAVLAVLKSGGAFLLLDPSLPVTRLREHCRLVEASLVVTSPIDVEIAKILAASHLEIGSECTLWQQENSPIPLNSRRPRSQIIPPDSPAFVVFTSGSTGAPKGIVTEHGACASSLAAQAGPLRLHSLSRVFQFSSHAFDVATNDILLTLSMGACLCIPSEDDRVNRLAETARDMGVTWIGATPSVCRLVHPKDIPSLETLVVGGEPITTDDISVWSSKLVVVYGMAECGIVSTVRSCLTLEQELSNIGKAISSTRTWIVDPRDPHQLVPVGVAGELVLEGPTIGCRYIGRQSQNHQQKFLHSPRWRSQFPASGRASPRYYRTGDLVLLLPDGSMRFLGRLDFQVKLRGQRVEINAVEYHTKRAFPRAEQVFAEVIVPSGRTSAPALAVFIRQQQADCSTSQATLKSPLFLSPSEEFCRDIRDSLPYLADSLPPIMVPTIFIPLAHVPMTATGKTNRKELRTQSESLTWEEIELYSTTAATKRPPVTGMETRLRELASRVIGVPAEHLGADDNLFRRGLDSAGAIRLVNVCRQNGLRLFVLDVFNGQAISVMAGLATQITTETPLTDSEPGSLLPFPDYQQVRDRISADQPFSGDEVADILPTTALQRHYIREKQRTYFALQFPGLLDRSRLKASLESVVQKHSILRTVFVPFQVTILQVILRHVAIQIDDVSCNDADFATAVEMLCRRMSSAGDLCLTPRIQVTIALGPRSQSALILPLSHAQYDDVGMSCLVEDLSSAYSNGLALGSGPTFADYLVHRARLDRLAAIKHWQALLQCSSMTKLRTANKLSSQASDLSTTTIELRRTISPGDFPTSISPSTVLKAAWSLVLARRTDAHDLVFCEMVNGRNIPMDHVDEVAGLCAGVVPVRVTLEPGCSVKDLLKQVQHQHVQSLEHSSIDFEEIAKQATSWPRGVSPDSIVQYLHRTPLTNPIRFGQLDGICKAFSPNYMPQSTYTTLCPGVDGTFVMTVWTASRLLSQQTAESLLDQTCNYYLYLLGNLEQPVTELLDLSF</sequence>
<reference evidence="7" key="1">
    <citation type="submission" date="2020-06" db="EMBL/GenBank/DDBJ databases">
        <title>Draft genome sequences of strains closely related to Aspergillus parafelis and Aspergillus hiratsukae.</title>
        <authorList>
            <person name="Dos Santos R.A.C."/>
            <person name="Rivero-Menendez O."/>
            <person name="Steenwyk J.L."/>
            <person name="Mead M.E."/>
            <person name="Goldman G.H."/>
            <person name="Alastruey-Izquierdo A."/>
            <person name="Rokas A."/>
        </authorList>
    </citation>
    <scope>NUCLEOTIDE SEQUENCE</scope>
    <source>
        <strain evidence="7">CNM-CM7691</strain>
    </source>
</reference>
<comment type="similarity">
    <text evidence="5">Belongs to the NRP synthetase family.</text>
</comment>
<dbReference type="FunFam" id="3.40.50.12780:FF:000014">
    <property type="entry name" value="Nonribosomal peptide synthetase 1"/>
    <property type="match status" value="1"/>
</dbReference>
<dbReference type="FunFam" id="3.30.559.30:FF:000002">
    <property type="entry name" value="Nonribosomal peptide synthase Pes1"/>
    <property type="match status" value="1"/>
</dbReference>
<evidence type="ECO:0000256" key="5">
    <source>
        <dbReference type="ARBA" id="ARBA00029454"/>
    </source>
</evidence>
<evidence type="ECO:0000259" key="6">
    <source>
        <dbReference type="PROSITE" id="PS50075"/>
    </source>
</evidence>
<dbReference type="InterPro" id="IPR006162">
    <property type="entry name" value="Ppantetheine_attach_site"/>
</dbReference>
<dbReference type="CDD" id="cd19545">
    <property type="entry name" value="FUM14_C_NRPS-like"/>
    <property type="match status" value="2"/>
</dbReference>
<dbReference type="NCBIfam" id="NF003417">
    <property type="entry name" value="PRK04813.1"/>
    <property type="match status" value="5"/>
</dbReference>
<dbReference type="Pfam" id="PF00668">
    <property type="entry name" value="Condensation"/>
    <property type="match status" value="6"/>
</dbReference>
<dbReference type="InterPro" id="IPR023213">
    <property type="entry name" value="CAT-like_dom_sf"/>
</dbReference>